<comment type="caution">
    <text evidence="2">The sequence shown here is derived from an EMBL/GenBank/DDBJ whole genome shotgun (WGS) entry which is preliminary data.</text>
</comment>
<dbReference type="InterPro" id="IPR026881">
    <property type="entry name" value="WYL_dom"/>
</dbReference>
<dbReference type="PROSITE" id="PS52050">
    <property type="entry name" value="WYL"/>
    <property type="match status" value="1"/>
</dbReference>
<keyword evidence="3" id="KW-1185">Reference proteome</keyword>
<dbReference type="PANTHER" id="PTHR34580">
    <property type="match status" value="1"/>
</dbReference>
<gene>
    <name evidence="2" type="ORF">H8693_09510</name>
</gene>
<dbReference type="AlphaFoldDB" id="A0A926HWM8"/>
<dbReference type="Proteomes" id="UP000617951">
    <property type="component" value="Unassembled WGS sequence"/>
</dbReference>
<dbReference type="RefSeq" id="WP_249280772.1">
    <property type="nucleotide sequence ID" value="NZ_JACRSS010000005.1"/>
</dbReference>
<proteinExistence type="predicted"/>
<dbReference type="EMBL" id="JACRSS010000005">
    <property type="protein sequence ID" value="MBC8539164.1"/>
    <property type="molecule type" value="Genomic_DNA"/>
</dbReference>
<feature type="domain" description="WYL" evidence="1">
    <location>
        <begin position="144"/>
        <end position="216"/>
    </location>
</feature>
<name>A0A926HWM8_9FIRM</name>
<accession>A0A926HWM8</accession>
<dbReference type="PANTHER" id="PTHR34580:SF1">
    <property type="entry name" value="PROTEIN PAFC"/>
    <property type="match status" value="1"/>
</dbReference>
<dbReference type="InterPro" id="IPR051534">
    <property type="entry name" value="CBASS_pafABC_assoc_protein"/>
</dbReference>
<organism evidence="2 3">
    <name type="scientific">Guopingia tenuis</name>
    <dbReference type="NCBI Taxonomy" id="2763656"/>
    <lineage>
        <taxon>Bacteria</taxon>
        <taxon>Bacillati</taxon>
        <taxon>Bacillota</taxon>
        <taxon>Clostridia</taxon>
        <taxon>Christensenellales</taxon>
        <taxon>Christensenellaceae</taxon>
        <taxon>Guopingia</taxon>
    </lineage>
</organism>
<dbReference type="Pfam" id="PF13280">
    <property type="entry name" value="WYL"/>
    <property type="match status" value="1"/>
</dbReference>
<evidence type="ECO:0000313" key="3">
    <source>
        <dbReference type="Proteomes" id="UP000617951"/>
    </source>
</evidence>
<sequence length="334" mass="39161">MQPVSGKKAMLMGIYEVLRRYSDVEHPLSVKFIIEKLQKEYGMEAERKAVGNNIRVLLELGYDISSYQENRKGYYLREREFDDVELRILIDSVADNRCLPQNDARRLVRKLMDLSNVYFADQCRSLSNADYANHQENKEFFFNLERLERSIRKNQRVSFIYNQYGTDGKLHPVAGDAFIVRPSRILHKDMRYYLLAEKAEGQETFCFRLDCMTSLAVLEEEKAELGRRRQKSPPPEAWAAVSLCAPAADGREKLSILRMDQRFAGDVADYFGTEATMHEIAGHKMEIRIRALFGKVWRFIWTYGAQCEVLWPRQLRRKVREELEDMLRLYQAGE</sequence>
<evidence type="ECO:0000259" key="1">
    <source>
        <dbReference type="Pfam" id="PF13280"/>
    </source>
</evidence>
<protein>
    <submittedName>
        <fullName evidence="2">WYL domain-containing protein</fullName>
    </submittedName>
</protein>
<evidence type="ECO:0000313" key="2">
    <source>
        <dbReference type="EMBL" id="MBC8539164.1"/>
    </source>
</evidence>
<reference evidence="2" key="1">
    <citation type="submission" date="2020-08" db="EMBL/GenBank/DDBJ databases">
        <title>Genome public.</title>
        <authorList>
            <person name="Liu C."/>
            <person name="Sun Q."/>
        </authorList>
    </citation>
    <scope>NUCLEOTIDE SEQUENCE</scope>
    <source>
        <strain evidence="2">NSJ-63</strain>
    </source>
</reference>